<dbReference type="PANTHER" id="PTHR46211">
    <property type="entry name" value="GLYCEROPHOSPHORYL DIESTER PHOSPHODIESTERASE"/>
    <property type="match status" value="1"/>
</dbReference>
<dbReference type="GO" id="GO:0008081">
    <property type="term" value="F:phosphoric diester hydrolase activity"/>
    <property type="evidence" value="ECO:0007669"/>
    <property type="project" value="InterPro"/>
</dbReference>
<dbReference type="Gene3D" id="3.20.20.190">
    <property type="entry name" value="Phosphatidylinositol (PI) phosphodiesterase"/>
    <property type="match status" value="1"/>
</dbReference>
<protein>
    <recommendedName>
        <fullName evidence="1">GP-PDE domain-containing protein</fullName>
    </recommendedName>
</protein>
<dbReference type="AlphaFoldDB" id="A0A6C0J498"/>
<dbReference type="InterPro" id="IPR030395">
    <property type="entry name" value="GP_PDE_dom"/>
</dbReference>
<evidence type="ECO:0000259" key="1">
    <source>
        <dbReference type="PROSITE" id="PS51704"/>
    </source>
</evidence>
<reference evidence="2" key="1">
    <citation type="journal article" date="2020" name="Nature">
        <title>Giant virus diversity and host interactions through global metagenomics.</title>
        <authorList>
            <person name="Schulz F."/>
            <person name="Roux S."/>
            <person name="Paez-Espino D."/>
            <person name="Jungbluth S."/>
            <person name="Walsh D.A."/>
            <person name="Denef V.J."/>
            <person name="McMahon K.D."/>
            <person name="Konstantinidis K.T."/>
            <person name="Eloe-Fadrosh E.A."/>
            <person name="Kyrpides N.C."/>
            <person name="Woyke T."/>
        </authorList>
    </citation>
    <scope>NUCLEOTIDE SEQUENCE</scope>
    <source>
        <strain evidence="2">GVMAG-M-3300025652-16</strain>
    </source>
</reference>
<dbReference type="GO" id="GO:0006629">
    <property type="term" value="P:lipid metabolic process"/>
    <property type="evidence" value="ECO:0007669"/>
    <property type="project" value="InterPro"/>
</dbReference>
<dbReference type="SUPFAM" id="SSF51695">
    <property type="entry name" value="PLC-like phosphodiesterases"/>
    <property type="match status" value="1"/>
</dbReference>
<dbReference type="EMBL" id="MN740292">
    <property type="protein sequence ID" value="QHT98473.1"/>
    <property type="molecule type" value="Genomic_DNA"/>
</dbReference>
<dbReference type="CDD" id="cd08556">
    <property type="entry name" value="GDPD"/>
    <property type="match status" value="1"/>
</dbReference>
<dbReference type="InterPro" id="IPR017946">
    <property type="entry name" value="PLC-like_Pdiesterase_TIM-brl"/>
</dbReference>
<organism evidence="2">
    <name type="scientific">viral metagenome</name>
    <dbReference type="NCBI Taxonomy" id="1070528"/>
    <lineage>
        <taxon>unclassified sequences</taxon>
        <taxon>metagenomes</taxon>
        <taxon>organismal metagenomes</taxon>
    </lineage>
</organism>
<accession>A0A6C0J498</accession>
<evidence type="ECO:0000313" key="2">
    <source>
        <dbReference type="EMBL" id="QHT98473.1"/>
    </source>
</evidence>
<feature type="domain" description="GP-PDE" evidence="1">
    <location>
        <begin position="1"/>
        <end position="206"/>
    </location>
</feature>
<proteinExistence type="predicted"/>
<dbReference type="Pfam" id="PF03009">
    <property type="entry name" value="GDPD"/>
    <property type="match status" value="1"/>
</dbReference>
<dbReference type="PROSITE" id="PS51704">
    <property type="entry name" value="GP_PDE"/>
    <property type="match status" value="1"/>
</dbReference>
<dbReference type="PANTHER" id="PTHR46211:SF1">
    <property type="entry name" value="GLYCEROPHOSPHODIESTER PHOSPHODIESTERASE, CYTOPLASMIC"/>
    <property type="match status" value="1"/>
</dbReference>
<sequence>MKCIAHRGYSIDRIDNSIDAIQEAVHRSYDGVEIDVQLCASGEIVLFHDVYVGEQFVSDLCLNELKQLGICSLEDVYDQIPNISKTLLLLDIKGSDFKIASALVNFYKTRPTRNVIFCSFNRKLIHNLPMEFQKGSTFETTFINDEYDMLTRGLTAVVLHWTCLDHHFISYCKMKDIKVYTYTHKEDKELEYMYRFNVDAIITNGF</sequence>
<name>A0A6C0J498_9ZZZZ</name>